<dbReference type="Proteomes" id="UP000221957">
    <property type="component" value="Segment"/>
</dbReference>
<protein>
    <submittedName>
        <fullName evidence="1">HNH endonuclease</fullName>
    </submittedName>
</protein>
<evidence type="ECO:0000313" key="1">
    <source>
        <dbReference type="EMBL" id="ASR77707.1"/>
    </source>
</evidence>
<dbReference type="GO" id="GO:0004519">
    <property type="term" value="F:endonuclease activity"/>
    <property type="evidence" value="ECO:0007669"/>
    <property type="project" value="UniProtKB-KW"/>
</dbReference>
<organism evidence="1 2">
    <name type="scientific">Streptomyces phage Paradiddles</name>
    <dbReference type="NCBI Taxonomy" id="2023993"/>
    <lineage>
        <taxon>Viruses</taxon>
        <taxon>Duplodnaviria</taxon>
        <taxon>Heunggongvirae</taxon>
        <taxon>Uroviricota</taxon>
        <taxon>Caudoviricetes</taxon>
        <taxon>Stanwilliamsviridae</taxon>
        <taxon>Boydwoodruffvirinae</taxon>
        <taxon>Samistivirus</taxon>
        <taxon>Samistivirus paradiddles</taxon>
    </lineage>
</organism>
<keyword evidence="1" id="KW-0378">Hydrolase</keyword>
<sequence>MKICTGCKESKPLNEFGNWKRSKDGKYPRCILCKRDYDKEYYKTNSNRAGYLKVAAKALTDRNQQWVWDYLLSHPCVDCGEPDPIVLEFDHVRGEKHSNISKMIRVNSLEMIQTEIAKCEVRCANCHRRVTYKRAGWFVGTATNIGM</sequence>
<gene>
    <name evidence="1" type="ORF">SEA_PARADIDDLES_170</name>
</gene>
<name>A0A222Z199_9CAUD</name>
<keyword evidence="2" id="KW-1185">Reference proteome</keyword>
<evidence type="ECO:0000313" key="2">
    <source>
        <dbReference type="Proteomes" id="UP000221957"/>
    </source>
</evidence>
<keyword evidence="1" id="KW-0255">Endonuclease</keyword>
<dbReference type="EMBL" id="MF347637">
    <property type="protein sequence ID" value="ASR77707.1"/>
    <property type="molecule type" value="Genomic_DNA"/>
</dbReference>
<proteinExistence type="predicted"/>
<reference evidence="1 2" key="1">
    <citation type="submission" date="2017-06" db="EMBL/GenBank/DDBJ databases">
        <authorList>
            <person name="Calovich-Benne C.K."/>
            <person name="Green B.Y."/>
            <person name="Gonzales J.C."/>
            <person name="Martinez A.D."/>
            <person name="Suri N."/>
            <person name="Nayek S."/>
            <person name="Bhuiyan S."/>
            <person name="Hughes L.E."/>
            <person name="Garlena R.A."/>
            <person name="Russell D.A."/>
            <person name="Pope W.H."/>
            <person name="Jacobs-Sera D."/>
            <person name="Hendrix R.W."/>
            <person name="Hatfull G.F."/>
        </authorList>
    </citation>
    <scope>NUCLEOTIDE SEQUENCE [LARGE SCALE GENOMIC DNA]</scope>
</reference>
<accession>A0A222Z199</accession>
<keyword evidence="1" id="KW-0540">Nuclease</keyword>